<dbReference type="EMBL" id="AP022821">
    <property type="protein sequence ID" value="BCA91911.1"/>
    <property type="molecule type" value="Genomic_DNA"/>
</dbReference>
<accession>A0A6F8SUH3</accession>
<evidence type="ECO:0000313" key="2">
    <source>
        <dbReference type="Proteomes" id="UP000503197"/>
    </source>
</evidence>
<proteinExistence type="predicted"/>
<protein>
    <submittedName>
        <fullName evidence="1">Uncharacterized protein</fullName>
    </submittedName>
</protein>
<gene>
    <name evidence="1" type="ORF">HMSLTHF_16860</name>
</gene>
<reference evidence="1 2" key="1">
    <citation type="submission" date="2020-02" db="EMBL/GenBank/DDBJ databases">
        <title>Complete Genome Sequence of Halomonas meridiana strain BAA-801, Isolated from Deep Sea Thermal Vent.</title>
        <authorList>
            <person name="Takahashi Y."/>
            <person name="Takahashi H."/>
            <person name="Galipon J."/>
            <person name="Arakawa K."/>
        </authorList>
    </citation>
    <scope>NUCLEOTIDE SEQUENCE [LARGE SCALE GENOMIC DNA]</scope>
    <source>
        <strain evidence="1 2">Slthf1</strain>
    </source>
</reference>
<dbReference type="AlphaFoldDB" id="A0A6F8SUH3"/>
<evidence type="ECO:0000313" key="1">
    <source>
        <dbReference type="EMBL" id="BCA91911.1"/>
    </source>
</evidence>
<organism evidence="1 2">
    <name type="scientific">Vreelandella aquamarina</name>
    <dbReference type="NCBI Taxonomy" id="77097"/>
    <lineage>
        <taxon>Bacteria</taxon>
        <taxon>Pseudomonadati</taxon>
        <taxon>Pseudomonadota</taxon>
        <taxon>Gammaproteobacteria</taxon>
        <taxon>Oceanospirillales</taxon>
        <taxon>Halomonadaceae</taxon>
        <taxon>Vreelandella</taxon>
    </lineage>
</organism>
<name>A0A6F8SUH3_9GAMM</name>
<dbReference type="Proteomes" id="UP000503197">
    <property type="component" value="Chromosome"/>
</dbReference>
<sequence>MLGECEKCADEAIGFNDDGEALCSECLFEQTCEELFSDEWEDV</sequence>